<evidence type="ECO:0000256" key="1">
    <source>
        <dbReference type="SAM" id="MobiDB-lite"/>
    </source>
</evidence>
<feature type="region of interest" description="Disordered" evidence="1">
    <location>
        <begin position="35"/>
        <end position="63"/>
    </location>
</feature>
<organism evidence="3 4">
    <name type="scientific">Salinivirga cyanobacteriivorans</name>
    <dbReference type="NCBI Taxonomy" id="1307839"/>
    <lineage>
        <taxon>Bacteria</taxon>
        <taxon>Pseudomonadati</taxon>
        <taxon>Bacteroidota</taxon>
        <taxon>Bacteroidia</taxon>
        <taxon>Bacteroidales</taxon>
        <taxon>Salinivirgaceae</taxon>
        <taxon>Salinivirga</taxon>
    </lineage>
</organism>
<dbReference type="AlphaFoldDB" id="A0A0S2HYD5"/>
<evidence type="ECO:0000313" key="4">
    <source>
        <dbReference type="Proteomes" id="UP000064893"/>
    </source>
</evidence>
<evidence type="ECO:0008006" key="5">
    <source>
        <dbReference type="Google" id="ProtNLM"/>
    </source>
</evidence>
<sequence>MLKVKFFHTPRNKKFNYSPLYYDPEEEERKKRIEKITGKSAPGESIKHEFTRRRKQQKKSGRVSNTRAFIIIVILLLIAYYLIFDEIPFIN</sequence>
<dbReference type="RefSeq" id="WP_057952485.1">
    <property type="nucleotide sequence ID" value="NZ_CP013118.1"/>
</dbReference>
<keyword evidence="2" id="KW-0472">Membrane</keyword>
<dbReference type="Proteomes" id="UP000064893">
    <property type="component" value="Chromosome"/>
</dbReference>
<keyword evidence="4" id="KW-1185">Reference proteome</keyword>
<feature type="compositionally biased region" description="Basic residues" evidence="1">
    <location>
        <begin position="50"/>
        <end position="61"/>
    </location>
</feature>
<proteinExistence type="predicted"/>
<evidence type="ECO:0000313" key="3">
    <source>
        <dbReference type="EMBL" id="ALO14978.1"/>
    </source>
</evidence>
<protein>
    <recommendedName>
        <fullName evidence="5">Riboflavin synthase subunit beta</fullName>
    </recommendedName>
</protein>
<name>A0A0S2HYD5_9BACT</name>
<gene>
    <name evidence="3" type="ORF">L21SP5_01327</name>
</gene>
<keyword evidence="2" id="KW-1133">Transmembrane helix</keyword>
<evidence type="ECO:0000256" key="2">
    <source>
        <dbReference type="SAM" id="Phobius"/>
    </source>
</evidence>
<dbReference type="KEGG" id="blq:L21SP5_01327"/>
<keyword evidence="2" id="KW-0812">Transmembrane</keyword>
<reference evidence="3 4" key="1">
    <citation type="submission" date="2015-11" db="EMBL/GenBank/DDBJ databases">
        <title>Description and complete genome sequence of a novel strain predominating in hypersaline microbial mats and representing a new family of the Bacteriodetes phylum.</title>
        <authorList>
            <person name="Spring S."/>
            <person name="Bunk B."/>
            <person name="Sproer C."/>
            <person name="Klenk H.-P."/>
        </authorList>
    </citation>
    <scope>NUCLEOTIDE SEQUENCE [LARGE SCALE GENOMIC DNA]</scope>
    <source>
        <strain evidence="3 4">L21-Spi-D4</strain>
    </source>
</reference>
<accession>A0A0S2HYD5</accession>
<dbReference type="STRING" id="1307839.L21SP5_01327"/>
<feature type="transmembrane region" description="Helical" evidence="2">
    <location>
        <begin position="63"/>
        <end position="83"/>
    </location>
</feature>
<dbReference type="EMBL" id="CP013118">
    <property type="protein sequence ID" value="ALO14978.1"/>
    <property type="molecule type" value="Genomic_DNA"/>
</dbReference>